<dbReference type="Gene3D" id="3.40.50.150">
    <property type="entry name" value="Vaccinia Virus protein VP39"/>
    <property type="match status" value="1"/>
</dbReference>
<reference evidence="7 8" key="1">
    <citation type="submission" date="2018-01" db="EMBL/GenBank/DDBJ databases">
        <title>Whole genome analyses suggest that Burkholderia sensu lato contains two further novel genera in the rhizoxinica-symbiotica group Mycetohabitans gen. nov., and Trinickia gen. nov.: implications for the evolution of diazotrophy and nodulation in the Burkholderiaceae.</title>
        <authorList>
            <person name="Estrada-de los Santos P."/>
            <person name="Palmer M."/>
            <person name="Chavez-Ramirez B."/>
            <person name="Beukes C."/>
            <person name="Steenkamp E.T."/>
            <person name="Hirsch A.M."/>
            <person name="Manyaka P."/>
            <person name="Maluk M."/>
            <person name="Lafos M."/>
            <person name="Crook M."/>
            <person name="Gross E."/>
            <person name="Simon M.F."/>
            <person name="Bueno dos Reis Junior F."/>
            <person name="Poole P.S."/>
            <person name="Venter S.N."/>
            <person name="James E.K."/>
        </authorList>
    </citation>
    <scope>NUCLEOTIDE SEQUENCE [LARGE SCALE GENOMIC DNA]</scope>
    <source>
        <strain evidence="7 8">GIMN1.004</strain>
    </source>
</reference>
<dbReference type="RefSeq" id="WP_102646727.1">
    <property type="nucleotide sequence ID" value="NZ_PNYA01000016.1"/>
</dbReference>
<evidence type="ECO:0000256" key="5">
    <source>
        <dbReference type="ARBA" id="ARBA00023098"/>
    </source>
</evidence>
<dbReference type="Proteomes" id="UP000235616">
    <property type="component" value="Unassembled WGS sequence"/>
</dbReference>
<dbReference type="PANTHER" id="PTHR43667">
    <property type="entry name" value="CYCLOPROPANE-FATTY-ACYL-PHOSPHOLIPID SYNTHASE"/>
    <property type="match status" value="1"/>
</dbReference>
<dbReference type="PANTHER" id="PTHR43667:SF2">
    <property type="entry name" value="FATTY ACID C-METHYL TRANSFERASE"/>
    <property type="match status" value="1"/>
</dbReference>
<keyword evidence="8" id="KW-1185">Reference proteome</keyword>
<evidence type="ECO:0000256" key="1">
    <source>
        <dbReference type="ARBA" id="ARBA00010815"/>
    </source>
</evidence>
<sequence>MKPFQTCVGQPGIPPSARMFLALLERLRIGHLVVHTPDGGQRLFGQAHAQPGAQLALLDWRACALMLRAGDIGFARAYREGWLDSQDLVALLRLAILNENAMPRPVVGGLLARAWYRLRHWMNRNTKVGSRHNVHAHYDLGNAFYGLWLDPGFTYSSALFEGDARRSLEAAQSAKYQRIVDQLRLRPGMRVLEIGCGWGGFALHAARLGIHVDGVTLSIEQLEYARTRVHREGLTDLINLELRDYRDILGRYDAVVSIEMFEAVGEAFWREWFTVVRRCLSDGARALVQTITIDETRFSAYRASSDFIREYIFPGGMLPSAERFISHARGAGLRAHRSLAFGADYARTLRGWRENFEANLTAIRAQGFDEIFIRTWRLYLAYCEAGFIEGRTDVMHFELAPDDRGAQLTWRC</sequence>
<dbReference type="GO" id="GO:0032259">
    <property type="term" value="P:methylation"/>
    <property type="evidence" value="ECO:0007669"/>
    <property type="project" value="UniProtKB-KW"/>
</dbReference>
<dbReference type="InterPro" id="IPR029063">
    <property type="entry name" value="SAM-dependent_MTases_sf"/>
</dbReference>
<dbReference type="SUPFAM" id="SSF53335">
    <property type="entry name" value="S-adenosyl-L-methionine-dependent methyltransferases"/>
    <property type="match status" value="1"/>
</dbReference>
<name>A0A2N7VLP5_9BURK</name>
<protein>
    <submittedName>
        <fullName evidence="7">SAM-dependent methyltransferase</fullName>
    </submittedName>
</protein>
<evidence type="ECO:0000256" key="4">
    <source>
        <dbReference type="ARBA" id="ARBA00022691"/>
    </source>
</evidence>
<evidence type="ECO:0000256" key="2">
    <source>
        <dbReference type="ARBA" id="ARBA00022603"/>
    </source>
</evidence>
<organism evidence="7 8">
    <name type="scientific">Trinickia dabaoshanensis</name>
    <dbReference type="NCBI Taxonomy" id="564714"/>
    <lineage>
        <taxon>Bacteria</taxon>
        <taxon>Pseudomonadati</taxon>
        <taxon>Pseudomonadota</taxon>
        <taxon>Betaproteobacteria</taxon>
        <taxon>Burkholderiales</taxon>
        <taxon>Burkholderiaceae</taxon>
        <taxon>Trinickia</taxon>
    </lineage>
</organism>
<comment type="caution">
    <text evidence="7">The sequence shown here is derived from an EMBL/GenBank/DDBJ whole genome shotgun (WGS) entry which is preliminary data.</text>
</comment>
<dbReference type="PIRSF" id="PIRSF003085">
    <property type="entry name" value="CMAS"/>
    <property type="match status" value="1"/>
</dbReference>
<dbReference type="CDD" id="cd02440">
    <property type="entry name" value="AdoMet_MTases"/>
    <property type="match status" value="1"/>
</dbReference>
<dbReference type="GO" id="GO:0008610">
    <property type="term" value="P:lipid biosynthetic process"/>
    <property type="evidence" value="ECO:0007669"/>
    <property type="project" value="InterPro"/>
</dbReference>
<keyword evidence="2 7" id="KW-0489">Methyltransferase</keyword>
<accession>A0A2N7VLP5</accession>
<keyword evidence="5" id="KW-0443">Lipid metabolism</keyword>
<dbReference type="InterPro" id="IPR050723">
    <property type="entry name" value="CFA/CMAS"/>
</dbReference>
<comment type="similarity">
    <text evidence="1">Belongs to the CFA/CMAS family.</text>
</comment>
<evidence type="ECO:0000313" key="8">
    <source>
        <dbReference type="Proteomes" id="UP000235616"/>
    </source>
</evidence>
<dbReference type="EMBL" id="PNYA01000016">
    <property type="protein sequence ID" value="PMS18069.1"/>
    <property type="molecule type" value="Genomic_DNA"/>
</dbReference>
<evidence type="ECO:0000313" key="7">
    <source>
        <dbReference type="EMBL" id="PMS18069.1"/>
    </source>
</evidence>
<gene>
    <name evidence="7" type="ORF">C0Z18_17670</name>
</gene>
<dbReference type="OrthoDB" id="9782855at2"/>
<proteinExistence type="inferred from homology"/>
<keyword evidence="4" id="KW-0949">S-adenosyl-L-methionine</keyword>
<dbReference type="Pfam" id="PF02353">
    <property type="entry name" value="CMAS"/>
    <property type="match status" value="1"/>
</dbReference>
<evidence type="ECO:0000256" key="3">
    <source>
        <dbReference type="ARBA" id="ARBA00022679"/>
    </source>
</evidence>
<dbReference type="AlphaFoldDB" id="A0A2N7VLP5"/>
<dbReference type="InterPro" id="IPR003333">
    <property type="entry name" value="CMAS"/>
</dbReference>
<keyword evidence="3 7" id="KW-0808">Transferase</keyword>
<evidence type="ECO:0000256" key="6">
    <source>
        <dbReference type="PIRSR" id="PIRSR003085-1"/>
    </source>
</evidence>
<dbReference type="GO" id="GO:0008168">
    <property type="term" value="F:methyltransferase activity"/>
    <property type="evidence" value="ECO:0007669"/>
    <property type="project" value="UniProtKB-KW"/>
</dbReference>
<feature type="active site" evidence="6">
    <location>
        <position position="383"/>
    </location>
</feature>